<dbReference type="RefSeq" id="WP_200280135.1">
    <property type="nucleotide sequence ID" value="NZ_JAENII010000009.1"/>
</dbReference>
<feature type="region of interest" description="Disordered" evidence="1">
    <location>
        <begin position="24"/>
        <end position="54"/>
    </location>
</feature>
<feature type="chain" id="PRO_5036698630" description="HEAT repeat domain-containing protein" evidence="2">
    <location>
        <begin position="19"/>
        <end position="429"/>
    </location>
</feature>
<dbReference type="EMBL" id="JAENII010000009">
    <property type="protein sequence ID" value="MBK1827878.1"/>
    <property type="molecule type" value="Genomic_DNA"/>
</dbReference>
<keyword evidence="2" id="KW-0732">Signal</keyword>
<evidence type="ECO:0000256" key="1">
    <source>
        <dbReference type="SAM" id="MobiDB-lite"/>
    </source>
</evidence>
<gene>
    <name evidence="3" type="ORF">JIN81_12675</name>
</gene>
<evidence type="ECO:0000256" key="2">
    <source>
        <dbReference type="SAM" id="SignalP"/>
    </source>
</evidence>
<keyword evidence="4" id="KW-1185">Reference proteome</keyword>
<proteinExistence type="predicted"/>
<reference evidence="3" key="1">
    <citation type="submission" date="2021-01" db="EMBL/GenBank/DDBJ databases">
        <title>Modified the classification status of verrucomicrobia.</title>
        <authorList>
            <person name="Feng X."/>
        </authorList>
    </citation>
    <scope>NUCLEOTIDE SEQUENCE</scope>
    <source>
        <strain evidence="3">KCTC 22201</strain>
    </source>
</reference>
<dbReference type="Proteomes" id="UP000658278">
    <property type="component" value="Unassembled WGS sequence"/>
</dbReference>
<accession>A0A934RDW1</accession>
<evidence type="ECO:0000313" key="4">
    <source>
        <dbReference type="Proteomes" id="UP000658278"/>
    </source>
</evidence>
<dbReference type="AlphaFoldDB" id="A0A934RDW1"/>
<evidence type="ECO:0000313" key="3">
    <source>
        <dbReference type="EMBL" id="MBK1827878.1"/>
    </source>
</evidence>
<name>A0A934RDW1_9BACT</name>
<evidence type="ECO:0008006" key="5">
    <source>
        <dbReference type="Google" id="ProtNLM"/>
    </source>
</evidence>
<protein>
    <recommendedName>
        <fullName evidence="5">HEAT repeat domain-containing protein</fullName>
    </recommendedName>
</protein>
<sequence>MRTAIISLICLLAGAALAWMVRPQPTSTSPQGTAEAGRTAQSPSSGTARADSRPVPLSERLNIAKLAATRSGQWNALEALTDLGLEERHQARLELLREWYEEDPAAALRAAIDTMVTEQFFTGKSLLSAFDEGIANDPETFFNLVQGESFGLMTGTARLHWIQVVSQSQPGALIAYLPQLGAFDTDMVAKKLLGPDHVNHPDRQAWISDLASLPDTPENKRVFEQLGAEFADQSFIDLINGAKASEGGLAKIYESAIIARFKSSNSRDQVFDQLQLVPPSMRSEVVDGAIKQIDNNPLAFTALIDSVIQAGDWDRYHKELPYRLHNQLVHAKDPIALATWATTIPAQQRYEDIYRVGIRTYIHHSPDEALEWIGDLPPGWHRDNSLSEFSLSSLHARNNEKAALDAIDRIQNPRIQKDARSNHTRWQNR</sequence>
<feature type="signal peptide" evidence="2">
    <location>
        <begin position="1"/>
        <end position="18"/>
    </location>
</feature>
<organism evidence="3 4">
    <name type="scientific">Haloferula rosea</name>
    <dbReference type="NCBI Taxonomy" id="490093"/>
    <lineage>
        <taxon>Bacteria</taxon>
        <taxon>Pseudomonadati</taxon>
        <taxon>Verrucomicrobiota</taxon>
        <taxon>Verrucomicrobiia</taxon>
        <taxon>Verrucomicrobiales</taxon>
        <taxon>Verrucomicrobiaceae</taxon>
        <taxon>Haloferula</taxon>
    </lineage>
</organism>
<comment type="caution">
    <text evidence="3">The sequence shown here is derived from an EMBL/GenBank/DDBJ whole genome shotgun (WGS) entry which is preliminary data.</text>
</comment>